<organism evidence="2">
    <name type="scientific">Selaginella moellendorffii</name>
    <name type="common">Spikemoss</name>
    <dbReference type="NCBI Taxonomy" id="88036"/>
    <lineage>
        <taxon>Eukaryota</taxon>
        <taxon>Viridiplantae</taxon>
        <taxon>Streptophyta</taxon>
        <taxon>Embryophyta</taxon>
        <taxon>Tracheophyta</taxon>
        <taxon>Lycopodiopsida</taxon>
        <taxon>Selaginellales</taxon>
        <taxon>Selaginellaceae</taxon>
        <taxon>Selaginella</taxon>
    </lineage>
</organism>
<dbReference type="Gramene" id="EFJ08263">
    <property type="protein sequence ID" value="EFJ08263"/>
    <property type="gene ID" value="SELMODRAFT_429079"/>
</dbReference>
<accession>D8T500</accession>
<dbReference type="EMBL" id="GL377675">
    <property type="protein sequence ID" value="EFJ08263.1"/>
    <property type="molecule type" value="Genomic_DNA"/>
</dbReference>
<protein>
    <submittedName>
        <fullName evidence="1">Uncharacterized protein</fullName>
    </submittedName>
</protein>
<evidence type="ECO:0000313" key="2">
    <source>
        <dbReference type="Proteomes" id="UP000001514"/>
    </source>
</evidence>
<dbReference type="AlphaFoldDB" id="D8T500"/>
<keyword evidence="2" id="KW-1185">Reference proteome</keyword>
<evidence type="ECO:0000313" key="1">
    <source>
        <dbReference type="EMBL" id="EFJ08263.1"/>
    </source>
</evidence>
<dbReference type="Proteomes" id="UP000001514">
    <property type="component" value="Unassembled WGS sequence"/>
</dbReference>
<name>D8T500_SELML</name>
<dbReference type="HOGENOM" id="CLU_2007896_0_0_1"/>
<gene>
    <name evidence="1" type="ORF">SELMODRAFT_429079</name>
</gene>
<dbReference type="InParanoid" id="D8T500"/>
<proteinExistence type="predicted"/>
<reference evidence="1 2" key="1">
    <citation type="journal article" date="2011" name="Science">
        <title>The Selaginella genome identifies genetic changes associated with the evolution of vascular plants.</title>
        <authorList>
            <person name="Banks J.A."/>
            <person name="Nishiyama T."/>
            <person name="Hasebe M."/>
            <person name="Bowman J.L."/>
            <person name="Gribskov M."/>
            <person name="dePamphilis C."/>
            <person name="Albert V.A."/>
            <person name="Aono N."/>
            <person name="Aoyama T."/>
            <person name="Ambrose B.A."/>
            <person name="Ashton N.W."/>
            <person name="Axtell M.J."/>
            <person name="Barker E."/>
            <person name="Barker M.S."/>
            <person name="Bennetzen J.L."/>
            <person name="Bonawitz N.D."/>
            <person name="Chapple C."/>
            <person name="Cheng C."/>
            <person name="Correa L.G."/>
            <person name="Dacre M."/>
            <person name="DeBarry J."/>
            <person name="Dreyer I."/>
            <person name="Elias M."/>
            <person name="Engstrom E.M."/>
            <person name="Estelle M."/>
            <person name="Feng L."/>
            <person name="Finet C."/>
            <person name="Floyd S.K."/>
            <person name="Frommer W.B."/>
            <person name="Fujita T."/>
            <person name="Gramzow L."/>
            <person name="Gutensohn M."/>
            <person name="Harholt J."/>
            <person name="Hattori M."/>
            <person name="Heyl A."/>
            <person name="Hirai T."/>
            <person name="Hiwatashi Y."/>
            <person name="Ishikawa M."/>
            <person name="Iwata M."/>
            <person name="Karol K.G."/>
            <person name="Koehler B."/>
            <person name="Kolukisaoglu U."/>
            <person name="Kubo M."/>
            <person name="Kurata T."/>
            <person name="Lalonde S."/>
            <person name="Li K."/>
            <person name="Li Y."/>
            <person name="Litt A."/>
            <person name="Lyons E."/>
            <person name="Manning G."/>
            <person name="Maruyama T."/>
            <person name="Michael T.P."/>
            <person name="Mikami K."/>
            <person name="Miyazaki S."/>
            <person name="Morinaga S."/>
            <person name="Murata T."/>
            <person name="Mueller-Roeber B."/>
            <person name="Nelson D.R."/>
            <person name="Obara M."/>
            <person name="Oguri Y."/>
            <person name="Olmstead R.G."/>
            <person name="Onodera N."/>
            <person name="Petersen B.L."/>
            <person name="Pils B."/>
            <person name="Prigge M."/>
            <person name="Rensing S.A."/>
            <person name="Riano-Pachon D.M."/>
            <person name="Roberts A.W."/>
            <person name="Sato Y."/>
            <person name="Scheller H.V."/>
            <person name="Schulz B."/>
            <person name="Schulz C."/>
            <person name="Shakirov E.V."/>
            <person name="Shibagaki N."/>
            <person name="Shinohara N."/>
            <person name="Shippen D.E."/>
            <person name="Soerensen I."/>
            <person name="Sotooka R."/>
            <person name="Sugimoto N."/>
            <person name="Sugita M."/>
            <person name="Sumikawa N."/>
            <person name="Tanurdzic M."/>
            <person name="Theissen G."/>
            <person name="Ulvskov P."/>
            <person name="Wakazuki S."/>
            <person name="Weng J.K."/>
            <person name="Willats W.W."/>
            <person name="Wipf D."/>
            <person name="Wolf P.G."/>
            <person name="Yang L."/>
            <person name="Zimmer A.D."/>
            <person name="Zhu Q."/>
            <person name="Mitros T."/>
            <person name="Hellsten U."/>
            <person name="Loque D."/>
            <person name="Otillar R."/>
            <person name="Salamov A."/>
            <person name="Schmutz J."/>
            <person name="Shapiro H."/>
            <person name="Lindquist E."/>
            <person name="Lucas S."/>
            <person name="Rokhsar D."/>
            <person name="Grigoriev I.V."/>
        </authorList>
    </citation>
    <scope>NUCLEOTIDE SEQUENCE [LARGE SCALE GENOMIC DNA]</scope>
</reference>
<sequence length="124" mass="13553">MMVTIVQANNGTGVIKVRFPLAGLPIEKIYKQSKRYGLHSALEVDGVFVNDDDTVFAEDRLVYIPQLSAAQAEGMSTCHTLNSECRILQSGYSVLCSFDMLWVSGMVMLGSGSLFEVITADDPK</sequence>
<dbReference type="KEGG" id="smo:SELMODRAFT_429079"/>